<evidence type="ECO:0008006" key="5">
    <source>
        <dbReference type="Google" id="ProtNLM"/>
    </source>
</evidence>
<dbReference type="Gene3D" id="3.40.830.10">
    <property type="entry name" value="LigB-like"/>
    <property type="match status" value="1"/>
</dbReference>
<dbReference type="PANTHER" id="PTHR30096">
    <property type="entry name" value="4,5-DOPA DIOXYGENASE EXTRADIOL-LIKE PROTEIN"/>
    <property type="match status" value="1"/>
</dbReference>
<reference evidence="3 4" key="1">
    <citation type="submission" date="2023-08" db="EMBL/GenBank/DDBJ databases">
        <title>Black Yeasts Isolated from many extreme environments.</title>
        <authorList>
            <person name="Coleine C."/>
            <person name="Stajich J.E."/>
            <person name="Selbmann L."/>
        </authorList>
    </citation>
    <scope>NUCLEOTIDE SEQUENCE [LARGE SCALE GENOMIC DNA]</scope>
    <source>
        <strain evidence="3 4">CCFEE 6328</strain>
    </source>
</reference>
<evidence type="ECO:0000313" key="3">
    <source>
        <dbReference type="EMBL" id="KAK5059603.1"/>
    </source>
</evidence>
<dbReference type="PANTHER" id="PTHR30096:SF1">
    <property type="entry name" value="AROMATIC RING-OPENING DIOXYGENASE FAMILY PROTEIN (AFU_ORTHOLOGUE AFUA_7G00640)"/>
    <property type="match status" value="1"/>
</dbReference>
<evidence type="ECO:0000256" key="2">
    <source>
        <dbReference type="SAM" id="MobiDB-lite"/>
    </source>
</evidence>
<feature type="compositionally biased region" description="Basic and acidic residues" evidence="2">
    <location>
        <begin position="271"/>
        <end position="287"/>
    </location>
</feature>
<proteinExistence type="predicted"/>
<gene>
    <name evidence="3" type="ORF">LTR69_006192</name>
</gene>
<dbReference type="CDD" id="cd07363">
    <property type="entry name" value="45_DOPA_Dioxygenase"/>
    <property type="match status" value="1"/>
</dbReference>
<feature type="region of interest" description="Disordered" evidence="2">
    <location>
        <begin position="262"/>
        <end position="287"/>
    </location>
</feature>
<dbReference type="Proteomes" id="UP001345691">
    <property type="component" value="Unassembled WGS sequence"/>
</dbReference>
<evidence type="ECO:0000313" key="4">
    <source>
        <dbReference type="Proteomes" id="UP001345691"/>
    </source>
</evidence>
<dbReference type="EMBL" id="JAVRRF010000012">
    <property type="protein sequence ID" value="KAK5059603.1"/>
    <property type="molecule type" value="Genomic_DNA"/>
</dbReference>
<dbReference type="InterPro" id="IPR014436">
    <property type="entry name" value="Extradiol_dOase_DODA"/>
</dbReference>
<sequence>MLTGEDSHIREYWLHHGNKALEYGIKGIIIMGAHWNIPGRKIRVSMNPDAKAQPIALVGRAKYANYKPNADLQTAKRCVQMLEGAGYEVEPDYKCNWLIDTFPMIFRMFPNGCPPVTIISQNSFFEPHFHVEIGRVLRSLRKEGYLFMGSGGGVHNLYRTEWKYMFKYRDNFAQEKPPESTHLEFRQALEDVICKNGGGPAMKQGVIRLMKHPNYRDAHGTDDHYMPTCFIAGVVGEEEDKKDRGVLGAELWELVRNDPANSMKFSNSNSTRRETKEKPSSRLENGQRRYKLERNYEASVKICLRRG</sequence>
<protein>
    <recommendedName>
        <fullName evidence="5">Extradiol ring-cleavage dioxygenase class III enzyme subunit B domain-containing protein</fullName>
    </recommendedName>
</protein>
<accession>A0ABR0JAF0</accession>
<organism evidence="3 4">
    <name type="scientific">Exophiala sideris</name>
    <dbReference type="NCBI Taxonomy" id="1016849"/>
    <lineage>
        <taxon>Eukaryota</taxon>
        <taxon>Fungi</taxon>
        <taxon>Dikarya</taxon>
        <taxon>Ascomycota</taxon>
        <taxon>Pezizomycotina</taxon>
        <taxon>Eurotiomycetes</taxon>
        <taxon>Chaetothyriomycetidae</taxon>
        <taxon>Chaetothyriales</taxon>
        <taxon>Herpotrichiellaceae</taxon>
        <taxon>Exophiala</taxon>
    </lineage>
</organism>
<comment type="caution">
    <text evidence="3">The sequence shown here is derived from an EMBL/GenBank/DDBJ whole genome shotgun (WGS) entry which is preliminary data.</text>
</comment>
<keyword evidence="1" id="KW-0560">Oxidoreductase</keyword>
<keyword evidence="4" id="KW-1185">Reference proteome</keyword>
<dbReference type="SUPFAM" id="SSF53213">
    <property type="entry name" value="LigB-like"/>
    <property type="match status" value="1"/>
</dbReference>
<evidence type="ECO:0000256" key="1">
    <source>
        <dbReference type="ARBA" id="ARBA00023002"/>
    </source>
</evidence>
<name>A0ABR0JAF0_9EURO</name>